<evidence type="ECO:0000313" key="2">
    <source>
        <dbReference type="Proteomes" id="UP001595665"/>
    </source>
</evidence>
<dbReference type="Proteomes" id="UP001595665">
    <property type="component" value="Unassembled WGS sequence"/>
</dbReference>
<dbReference type="EMBL" id="JBHRVV010000001">
    <property type="protein sequence ID" value="MFC3457726.1"/>
    <property type="molecule type" value="Genomic_DNA"/>
</dbReference>
<organism evidence="1 2">
    <name type="scientific">Massilia haematophila</name>
    <dbReference type="NCBI Taxonomy" id="457923"/>
    <lineage>
        <taxon>Bacteria</taxon>
        <taxon>Pseudomonadati</taxon>
        <taxon>Pseudomonadota</taxon>
        <taxon>Betaproteobacteria</taxon>
        <taxon>Burkholderiales</taxon>
        <taxon>Oxalobacteraceae</taxon>
        <taxon>Telluria group</taxon>
        <taxon>Massilia</taxon>
    </lineage>
</organism>
<accession>A0ABV7PJN3</accession>
<proteinExistence type="predicted"/>
<reference evidence="2" key="1">
    <citation type="journal article" date="2019" name="Int. J. Syst. Evol. Microbiol.">
        <title>The Global Catalogue of Microorganisms (GCM) 10K type strain sequencing project: providing services to taxonomists for standard genome sequencing and annotation.</title>
        <authorList>
            <consortium name="The Broad Institute Genomics Platform"/>
            <consortium name="The Broad Institute Genome Sequencing Center for Infectious Disease"/>
            <person name="Wu L."/>
            <person name="Ma J."/>
        </authorList>
    </citation>
    <scope>NUCLEOTIDE SEQUENCE [LARGE SCALE GENOMIC DNA]</scope>
    <source>
        <strain evidence="2">CCM 7480</strain>
    </source>
</reference>
<evidence type="ECO:0000313" key="1">
    <source>
        <dbReference type="EMBL" id="MFC3457726.1"/>
    </source>
</evidence>
<gene>
    <name evidence="1" type="ORF">ACFOPH_05650</name>
</gene>
<dbReference type="RefSeq" id="WP_379734069.1">
    <property type="nucleotide sequence ID" value="NZ_JBHRVV010000001.1"/>
</dbReference>
<comment type="caution">
    <text evidence="1">The sequence shown here is derived from an EMBL/GenBank/DDBJ whole genome shotgun (WGS) entry which is preliminary data.</text>
</comment>
<protein>
    <submittedName>
        <fullName evidence="1">Uncharacterized protein</fullName>
    </submittedName>
</protein>
<keyword evidence="2" id="KW-1185">Reference proteome</keyword>
<name>A0ABV7PJN3_9BURK</name>
<sequence length="255" mass="27298">MLKLIQELMRLYLPEGAVTEEALQAHILGQQTLPVDVTTSGGLTRAIAIPFHRIPKAEEGRHWTLLCEVAHALQSELDLPAPAVSIASVDGFCLWLSLAVPLPSLQAGQFVELLRQAYFPEIEPVIGTPAELPPCLNRETGRWTAFINPGMGASFVGEPGLEIAPPQAAQAGFLEGLESITPVAFDRAMDRLLAPAMAADETVQPTAGAPATVAAASALPENLLLKDATLEDIVRHLHALNIEPTFRHLLPPARA</sequence>